<evidence type="ECO:0000313" key="2">
    <source>
        <dbReference type="EMBL" id="CAH2404030.1"/>
    </source>
</evidence>
<keyword evidence="1" id="KW-0812">Transmembrane</keyword>
<dbReference type="EMBL" id="CAKXZT010000136">
    <property type="protein sequence ID" value="CAH2404030.1"/>
    <property type="molecule type" value="Genomic_DNA"/>
</dbReference>
<sequence length="69" mass="7544">MEINANPWRFTLKLESLGAPAQVRTASACQATSEAALSSLLQLPYAIRAILYGLVVLGAVMTLRERRLQ</sequence>
<evidence type="ECO:0000313" key="3">
    <source>
        <dbReference type="Proteomes" id="UP001153050"/>
    </source>
</evidence>
<keyword evidence="3" id="KW-1185">Reference proteome</keyword>
<feature type="transmembrane region" description="Helical" evidence="1">
    <location>
        <begin position="45"/>
        <end position="63"/>
    </location>
</feature>
<protein>
    <submittedName>
        <fullName evidence="2">Uncharacterized protein</fullName>
    </submittedName>
</protein>
<reference evidence="2 3" key="1">
    <citation type="submission" date="2022-03" db="EMBL/GenBank/DDBJ databases">
        <authorList>
            <person name="Brunel B."/>
        </authorList>
    </citation>
    <scope>NUCLEOTIDE SEQUENCE [LARGE SCALE GENOMIC DNA]</scope>
    <source>
        <strain evidence="2">STM5069sample</strain>
    </source>
</reference>
<proteinExistence type="predicted"/>
<keyword evidence="1" id="KW-0472">Membrane</keyword>
<dbReference type="Proteomes" id="UP001153050">
    <property type="component" value="Unassembled WGS sequence"/>
</dbReference>
<name>A0ABN8K163_9HYPH</name>
<keyword evidence="1" id="KW-1133">Transmembrane helix</keyword>
<accession>A0ABN8K163</accession>
<gene>
    <name evidence="2" type="ORF">MES5069_400072</name>
</gene>
<evidence type="ECO:0000256" key="1">
    <source>
        <dbReference type="SAM" id="Phobius"/>
    </source>
</evidence>
<organism evidence="2 3">
    <name type="scientific">Mesorhizobium escarrei</name>
    <dbReference type="NCBI Taxonomy" id="666018"/>
    <lineage>
        <taxon>Bacteria</taxon>
        <taxon>Pseudomonadati</taxon>
        <taxon>Pseudomonadota</taxon>
        <taxon>Alphaproteobacteria</taxon>
        <taxon>Hyphomicrobiales</taxon>
        <taxon>Phyllobacteriaceae</taxon>
        <taxon>Mesorhizobium</taxon>
    </lineage>
</organism>
<comment type="caution">
    <text evidence="2">The sequence shown here is derived from an EMBL/GenBank/DDBJ whole genome shotgun (WGS) entry which is preliminary data.</text>
</comment>